<evidence type="ECO:0000256" key="2">
    <source>
        <dbReference type="ARBA" id="ARBA00004496"/>
    </source>
</evidence>
<dbReference type="Pfam" id="PF00030">
    <property type="entry name" value="Crystall"/>
    <property type="match status" value="2"/>
</dbReference>
<dbReference type="GO" id="GO:0007601">
    <property type="term" value="P:visual perception"/>
    <property type="evidence" value="ECO:0007669"/>
    <property type="project" value="TreeGrafter"/>
</dbReference>
<dbReference type="PANTHER" id="PTHR11818">
    <property type="entry name" value="BETA/GAMMA CRYSTALLIN"/>
    <property type="match status" value="1"/>
</dbReference>
<dbReference type="Proteomes" id="UP000324091">
    <property type="component" value="Chromosome 3"/>
</dbReference>
<feature type="domain" description="Beta/gamma crystallin 'Greek key'" evidence="17">
    <location>
        <begin position="281"/>
        <end position="323"/>
    </location>
</feature>
<dbReference type="InterPro" id="IPR000504">
    <property type="entry name" value="RRM_dom"/>
</dbReference>
<comment type="caution">
    <text evidence="18">The sequence shown here is derived from an EMBL/GenBank/DDBJ whole genome shotgun (WGS) entry which is preliminary data.</text>
</comment>
<accession>A0A5C6NBL6</accession>
<evidence type="ECO:0000259" key="16">
    <source>
        <dbReference type="PROSITE" id="PS50102"/>
    </source>
</evidence>
<dbReference type="PROSITE" id="PS50915">
    <property type="entry name" value="CRYSTALLIN_BETA_GAMMA"/>
    <property type="match status" value="4"/>
</dbReference>
<evidence type="ECO:0000313" key="18">
    <source>
        <dbReference type="EMBL" id="TWW64278.1"/>
    </source>
</evidence>
<dbReference type="FunFam" id="2.60.20.10:FF:000003">
    <property type="entry name" value="Crystallin gamma S"/>
    <property type="match status" value="1"/>
</dbReference>
<dbReference type="GO" id="GO:0003723">
    <property type="term" value="F:RNA binding"/>
    <property type="evidence" value="ECO:0007669"/>
    <property type="project" value="UniProtKB-UniRule"/>
</dbReference>
<proteinExistence type="inferred from homology"/>
<keyword evidence="7" id="KW-0677">Repeat</keyword>
<dbReference type="GO" id="GO:0002088">
    <property type="term" value="P:lens development in camera-type eye"/>
    <property type="evidence" value="ECO:0007669"/>
    <property type="project" value="TreeGrafter"/>
</dbReference>
<feature type="domain" description="Beta/gamma crystallin 'Greek key'" evidence="17">
    <location>
        <begin position="329"/>
        <end position="369"/>
    </location>
</feature>
<dbReference type="GO" id="GO:0051321">
    <property type="term" value="P:meiotic cell cycle"/>
    <property type="evidence" value="ECO:0007669"/>
    <property type="project" value="UniProtKB-ARBA"/>
</dbReference>
<evidence type="ECO:0000256" key="11">
    <source>
        <dbReference type="ARBA" id="ARBA00022884"/>
    </source>
</evidence>
<dbReference type="SMART" id="SM00360">
    <property type="entry name" value="RRM"/>
    <property type="match status" value="1"/>
</dbReference>
<name>A0A5C6NBL6_9TELE</name>
<comment type="function">
    <text evidence="12">Probable RNA-binding protein, which may be required during spermatogenesis. May act by binding to the 3'-UTR of mRNAs and regulating their translation.</text>
</comment>
<feature type="domain" description="Beta/gamma crystallin 'Greek key'" evidence="17">
    <location>
        <begin position="242"/>
        <end position="280"/>
    </location>
</feature>
<dbReference type="InterPro" id="IPR011024">
    <property type="entry name" value="G_crystallin-like"/>
</dbReference>
<evidence type="ECO:0000256" key="6">
    <source>
        <dbReference type="ARBA" id="ARBA00022613"/>
    </source>
</evidence>
<evidence type="ECO:0000256" key="15">
    <source>
        <dbReference type="PROSITE-ProRule" id="PRU00176"/>
    </source>
</evidence>
<evidence type="ECO:0000256" key="1">
    <source>
        <dbReference type="ARBA" id="ARBA00003689"/>
    </source>
</evidence>
<gene>
    <name evidence="18" type="ORF">D4764_03G0012860</name>
</gene>
<feature type="domain" description="RRM" evidence="16">
    <location>
        <begin position="42"/>
        <end position="119"/>
    </location>
</feature>
<dbReference type="FunFam" id="2.60.20.10:FF:000001">
    <property type="entry name" value="Crystallin gamma S"/>
    <property type="match status" value="1"/>
</dbReference>
<dbReference type="InterPro" id="IPR035979">
    <property type="entry name" value="RBD_domain_sf"/>
</dbReference>
<dbReference type="SMART" id="SM00247">
    <property type="entry name" value="XTALbg"/>
    <property type="match status" value="2"/>
</dbReference>
<dbReference type="EMBL" id="RHFK02000016">
    <property type="protein sequence ID" value="TWW64278.1"/>
    <property type="molecule type" value="Genomic_DNA"/>
</dbReference>
<comment type="subunit">
    <text evidence="13">Interacts with DAZ1 and DAZL.</text>
</comment>
<sequence length="415" mass="48084">MESEGDITNDSSDTPAVIPLYHQKDQQRSHHTFHLSFKVIPNRIFVGGFGSTVKDSDLREVFSQHGTVKNVKIVTGRSGISMGYGFVTFEHQEDVQKILQDGDDISFKDKKLTVGQAFRKHLSRTSCDSGFAVLLPACCGALQQNSLSCAPYISQGGRPHIYCPRMTYSPYQWPSCYHILHHQISPSQVLPQCYQPQYQTLDYPPYQMQFDPAFYSEPSEHYYLPAYEGPPQPVHPMEDTTEEIIFYEDRNFQGRHHECMSDCADLHPYFNRCNSIRVESGCFVVYERSHYLGHQYFLRRGEYSDNQRMIGINDCIRSCRMIPVHRGSYKIRLYERPDMAGQMQEVSDDCPNVQDRLRMSDINSCNVVDGHWLLYDQPNYKGRTYYLRPGEYRRYSDWGGASPRIGSLRRITDFN</sequence>
<organism evidence="18 19">
    <name type="scientific">Takifugu flavidus</name>
    <name type="common">sansaifugu</name>
    <dbReference type="NCBI Taxonomy" id="433684"/>
    <lineage>
        <taxon>Eukaryota</taxon>
        <taxon>Metazoa</taxon>
        <taxon>Chordata</taxon>
        <taxon>Craniata</taxon>
        <taxon>Vertebrata</taxon>
        <taxon>Euteleostomi</taxon>
        <taxon>Actinopterygii</taxon>
        <taxon>Neopterygii</taxon>
        <taxon>Teleostei</taxon>
        <taxon>Neoteleostei</taxon>
        <taxon>Acanthomorphata</taxon>
        <taxon>Eupercaria</taxon>
        <taxon>Tetraodontiformes</taxon>
        <taxon>Tetradontoidea</taxon>
        <taxon>Tetraodontidae</taxon>
        <taxon>Takifugu</taxon>
    </lineage>
</organism>
<evidence type="ECO:0000256" key="10">
    <source>
        <dbReference type="ARBA" id="ARBA00022871"/>
    </source>
</evidence>
<reference evidence="18 19" key="1">
    <citation type="submission" date="2019-04" db="EMBL/GenBank/DDBJ databases">
        <title>Chromosome genome assembly for Takifugu flavidus.</title>
        <authorList>
            <person name="Xiao S."/>
        </authorList>
    </citation>
    <scope>NUCLEOTIDE SEQUENCE [LARGE SCALE GENOMIC DNA]</scope>
    <source>
        <strain evidence="18">HTHZ2018</strain>
        <tissue evidence="18">Muscle</tissue>
    </source>
</reference>
<evidence type="ECO:0000256" key="12">
    <source>
        <dbReference type="ARBA" id="ARBA00060279"/>
    </source>
</evidence>
<evidence type="ECO:0000256" key="4">
    <source>
        <dbReference type="ARBA" id="ARBA00022473"/>
    </source>
</evidence>
<dbReference type="PROSITE" id="PS50102">
    <property type="entry name" value="RRM"/>
    <property type="match status" value="1"/>
</dbReference>
<evidence type="ECO:0000259" key="17">
    <source>
        <dbReference type="PROSITE" id="PS50915"/>
    </source>
</evidence>
<dbReference type="Pfam" id="PF00076">
    <property type="entry name" value="RRM_1"/>
    <property type="match status" value="1"/>
</dbReference>
<keyword evidence="4" id="KW-0217">Developmental protein</keyword>
<evidence type="ECO:0000256" key="14">
    <source>
        <dbReference type="ARBA" id="ARBA00072848"/>
    </source>
</evidence>
<keyword evidence="11 15" id="KW-0694">RNA-binding</keyword>
<feature type="domain" description="Beta/gamma crystallin 'Greek key'" evidence="17">
    <location>
        <begin position="370"/>
        <end position="412"/>
    </location>
</feature>
<keyword evidence="19" id="KW-1185">Reference proteome</keyword>
<keyword evidence="5" id="KW-0963">Cytoplasm</keyword>
<dbReference type="Gene3D" id="3.30.70.330">
    <property type="match status" value="1"/>
</dbReference>
<dbReference type="Gene3D" id="2.60.20.10">
    <property type="entry name" value="Crystallins"/>
    <property type="match status" value="2"/>
</dbReference>
<dbReference type="SUPFAM" id="SSF54928">
    <property type="entry name" value="RNA-binding domain, RBD"/>
    <property type="match status" value="1"/>
</dbReference>
<evidence type="ECO:0000256" key="5">
    <source>
        <dbReference type="ARBA" id="ARBA00022490"/>
    </source>
</evidence>
<dbReference type="GO" id="GO:0006417">
    <property type="term" value="P:regulation of translation"/>
    <property type="evidence" value="ECO:0007669"/>
    <property type="project" value="UniProtKB-KW"/>
</dbReference>
<evidence type="ECO:0000256" key="7">
    <source>
        <dbReference type="ARBA" id="ARBA00022737"/>
    </source>
</evidence>
<comment type="subcellular location">
    <subcellularLocation>
        <location evidence="2">Cytoplasm</location>
    </subcellularLocation>
</comment>
<dbReference type="PRINTS" id="PR01367">
    <property type="entry name" value="BGCRYSTALLIN"/>
</dbReference>
<dbReference type="InterPro" id="IPR050252">
    <property type="entry name" value="Beta/Gamma-Crystallin"/>
</dbReference>
<keyword evidence="10" id="KW-0744">Spermatogenesis</keyword>
<dbReference type="InterPro" id="IPR001064">
    <property type="entry name" value="Beta/gamma_crystallin"/>
</dbReference>
<dbReference type="GO" id="GO:0005737">
    <property type="term" value="C:cytoplasm"/>
    <property type="evidence" value="ECO:0007669"/>
    <property type="project" value="UniProtKB-SubCell"/>
</dbReference>
<dbReference type="PANTHER" id="PTHR11818:SF129">
    <property type="entry name" value="CRYSTALLIN, GAMMA M6-RELATED"/>
    <property type="match status" value="1"/>
</dbReference>
<evidence type="ECO:0000256" key="9">
    <source>
        <dbReference type="ARBA" id="ARBA00022845"/>
    </source>
</evidence>
<protein>
    <recommendedName>
        <fullName evidence="14">Protein boule-like</fullName>
    </recommendedName>
</protein>
<keyword evidence="9" id="KW-0810">Translation regulation</keyword>
<dbReference type="FunFam" id="3.30.70.330:FF:000167">
    <property type="entry name" value="protein boule-like isoform X1"/>
    <property type="match status" value="1"/>
</dbReference>
<dbReference type="GO" id="GO:0007283">
    <property type="term" value="P:spermatogenesis"/>
    <property type="evidence" value="ECO:0007669"/>
    <property type="project" value="UniProtKB-KW"/>
</dbReference>
<dbReference type="SUPFAM" id="SSF49695">
    <property type="entry name" value="gamma-Crystallin-like"/>
    <property type="match status" value="1"/>
</dbReference>
<dbReference type="AlphaFoldDB" id="A0A5C6NBL6"/>
<comment type="similarity">
    <text evidence="3">Belongs to the beta/gamma-crystallin family.</text>
</comment>
<dbReference type="GO" id="GO:0030154">
    <property type="term" value="P:cell differentiation"/>
    <property type="evidence" value="ECO:0007669"/>
    <property type="project" value="UniProtKB-KW"/>
</dbReference>
<comment type="function">
    <text evidence="1">Crystallins are the dominant structural components of the vertebrate eye lens.</text>
</comment>
<dbReference type="GO" id="GO:0005212">
    <property type="term" value="F:structural constituent of eye lens"/>
    <property type="evidence" value="ECO:0007669"/>
    <property type="project" value="UniProtKB-KW"/>
</dbReference>
<evidence type="ECO:0000256" key="8">
    <source>
        <dbReference type="ARBA" id="ARBA00022782"/>
    </source>
</evidence>
<dbReference type="InterPro" id="IPR012677">
    <property type="entry name" value="Nucleotide-bd_a/b_plait_sf"/>
</dbReference>
<keyword evidence="6" id="KW-0273">Eye lens protein</keyword>
<keyword evidence="8" id="KW-0221">Differentiation</keyword>
<evidence type="ECO:0000256" key="13">
    <source>
        <dbReference type="ARBA" id="ARBA00062241"/>
    </source>
</evidence>
<evidence type="ECO:0000256" key="3">
    <source>
        <dbReference type="ARBA" id="ARBA00009646"/>
    </source>
</evidence>
<evidence type="ECO:0000313" key="19">
    <source>
        <dbReference type="Proteomes" id="UP000324091"/>
    </source>
</evidence>